<dbReference type="OrthoDB" id="6513042at2759"/>
<dbReference type="InterPro" id="IPR014001">
    <property type="entry name" value="Helicase_ATP-bd"/>
</dbReference>
<evidence type="ECO:0000256" key="1">
    <source>
        <dbReference type="ARBA" id="ARBA00004123"/>
    </source>
</evidence>
<evidence type="ECO:0000256" key="8">
    <source>
        <dbReference type="SAM" id="MobiDB-lite"/>
    </source>
</evidence>
<evidence type="ECO:0008006" key="13">
    <source>
        <dbReference type="Google" id="ProtNLM"/>
    </source>
</evidence>
<dbReference type="CDD" id="cd12091">
    <property type="entry name" value="FANCM_ID"/>
    <property type="match status" value="1"/>
</dbReference>
<evidence type="ECO:0000259" key="10">
    <source>
        <dbReference type="PROSITE" id="PS51194"/>
    </source>
</evidence>
<feature type="region of interest" description="Disordered" evidence="8">
    <location>
        <begin position="1513"/>
        <end position="1571"/>
    </location>
</feature>
<keyword evidence="12" id="KW-1185">Reference proteome</keyword>
<feature type="compositionally biased region" description="Polar residues" evidence="8">
    <location>
        <begin position="1346"/>
        <end position="1360"/>
    </location>
</feature>
<dbReference type="Gene3D" id="1.20.1320.20">
    <property type="entry name" value="hef helicase domain"/>
    <property type="match status" value="1"/>
</dbReference>
<accession>A0A653D2G1</accession>
<dbReference type="EMBL" id="CAACVG010009550">
    <property type="protein sequence ID" value="VEN53525.1"/>
    <property type="molecule type" value="Genomic_DNA"/>
</dbReference>
<evidence type="ECO:0000256" key="5">
    <source>
        <dbReference type="ARBA" id="ARBA00022806"/>
    </source>
</evidence>
<dbReference type="SMART" id="SM00487">
    <property type="entry name" value="DEXDc"/>
    <property type="match status" value="1"/>
</dbReference>
<dbReference type="FunFam" id="3.40.50.300:FF:000861">
    <property type="entry name" value="Fanconi anemia, complementation group M"/>
    <property type="match status" value="1"/>
</dbReference>
<feature type="region of interest" description="Disordered" evidence="8">
    <location>
        <begin position="1346"/>
        <end position="1410"/>
    </location>
</feature>
<dbReference type="GO" id="GO:0009378">
    <property type="term" value="F:four-way junction helicase activity"/>
    <property type="evidence" value="ECO:0007669"/>
    <property type="project" value="TreeGrafter"/>
</dbReference>
<dbReference type="Proteomes" id="UP000410492">
    <property type="component" value="Unassembled WGS sequence"/>
</dbReference>
<reference evidence="11 12" key="1">
    <citation type="submission" date="2019-01" db="EMBL/GenBank/DDBJ databases">
        <authorList>
            <person name="Sayadi A."/>
        </authorList>
    </citation>
    <scope>NUCLEOTIDE SEQUENCE [LARGE SCALE GENOMIC DNA]</scope>
</reference>
<dbReference type="InterPro" id="IPR044749">
    <property type="entry name" value="FANCM_DEXDc"/>
</dbReference>
<evidence type="ECO:0000313" key="11">
    <source>
        <dbReference type="EMBL" id="VEN53525.1"/>
    </source>
</evidence>
<dbReference type="PROSITE" id="PS51192">
    <property type="entry name" value="HELICASE_ATP_BIND_1"/>
    <property type="match status" value="1"/>
</dbReference>
<dbReference type="SMART" id="SM00490">
    <property type="entry name" value="HELICc"/>
    <property type="match status" value="1"/>
</dbReference>
<protein>
    <recommendedName>
        <fullName evidence="13">Fanconi anemia group M protein</fullName>
    </recommendedName>
</protein>
<evidence type="ECO:0000256" key="2">
    <source>
        <dbReference type="ARBA" id="ARBA00009889"/>
    </source>
</evidence>
<dbReference type="GO" id="GO:0043138">
    <property type="term" value="F:3'-5' DNA helicase activity"/>
    <property type="evidence" value="ECO:0007669"/>
    <property type="project" value="InterPro"/>
</dbReference>
<comment type="subcellular location">
    <subcellularLocation>
        <location evidence="1">Nucleus</location>
    </subcellularLocation>
</comment>
<keyword evidence="4" id="KW-0378">Hydrolase</keyword>
<dbReference type="InterPro" id="IPR006935">
    <property type="entry name" value="Helicase/UvrB_N"/>
</dbReference>
<dbReference type="GO" id="GO:0005634">
    <property type="term" value="C:nucleus"/>
    <property type="evidence" value="ECO:0007669"/>
    <property type="project" value="UniProtKB-SubCell"/>
</dbReference>
<dbReference type="CDD" id="cd18033">
    <property type="entry name" value="DEXDc_FANCM"/>
    <property type="match status" value="1"/>
</dbReference>
<dbReference type="GO" id="GO:0016787">
    <property type="term" value="F:hydrolase activity"/>
    <property type="evidence" value="ECO:0007669"/>
    <property type="project" value="UniProtKB-KW"/>
</dbReference>
<keyword evidence="3" id="KW-0547">Nucleotide-binding</keyword>
<dbReference type="GO" id="GO:0000400">
    <property type="term" value="F:four-way junction DNA binding"/>
    <property type="evidence" value="ECO:0007669"/>
    <property type="project" value="TreeGrafter"/>
</dbReference>
<evidence type="ECO:0000259" key="9">
    <source>
        <dbReference type="PROSITE" id="PS51192"/>
    </source>
</evidence>
<gene>
    <name evidence="11" type="ORF">CALMAC_LOCUS13308</name>
</gene>
<feature type="compositionally biased region" description="Basic and acidic residues" evidence="8">
    <location>
        <begin position="1478"/>
        <end position="1490"/>
    </location>
</feature>
<evidence type="ECO:0000256" key="6">
    <source>
        <dbReference type="ARBA" id="ARBA00022840"/>
    </source>
</evidence>
<dbReference type="InterPro" id="IPR039686">
    <property type="entry name" value="FANCM/Mph1-like_ID"/>
</dbReference>
<dbReference type="Pfam" id="PF04851">
    <property type="entry name" value="ResIII"/>
    <property type="match status" value="1"/>
</dbReference>
<feature type="domain" description="Helicase ATP-binding" evidence="9">
    <location>
        <begin position="43"/>
        <end position="211"/>
    </location>
</feature>
<dbReference type="Pfam" id="PF00271">
    <property type="entry name" value="Helicase_C"/>
    <property type="match status" value="1"/>
</dbReference>
<proteinExistence type="inferred from homology"/>
<dbReference type="InterPro" id="IPR027417">
    <property type="entry name" value="P-loop_NTPase"/>
</dbReference>
<dbReference type="SUPFAM" id="SSF52540">
    <property type="entry name" value="P-loop containing nucleoside triphosphate hydrolases"/>
    <property type="match status" value="1"/>
</dbReference>
<feature type="compositionally biased region" description="Polar residues" evidence="8">
    <location>
        <begin position="1368"/>
        <end position="1400"/>
    </location>
</feature>
<evidence type="ECO:0000256" key="7">
    <source>
        <dbReference type="ARBA" id="ARBA00023242"/>
    </source>
</evidence>
<dbReference type="InterPro" id="IPR001650">
    <property type="entry name" value="Helicase_C-like"/>
</dbReference>
<feature type="domain" description="Helicase C-terminal" evidence="10">
    <location>
        <begin position="384"/>
        <end position="537"/>
    </location>
</feature>
<feature type="compositionally biased region" description="Basic residues" evidence="8">
    <location>
        <begin position="1547"/>
        <end position="1564"/>
    </location>
</feature>
<dbReference type="PROSITE" id="PS51194">
    <property type="entry name" value="HELICASE_CTER"/>
    <property type="match status" value="1"/>
</dbReference>
<dbReference type="PANTHER" id="PTHR14025:SF20">
    <property type="entry name" value="FANCONI ANEMIA GROUP M PROTEIN"/>
    <property type="match status" value="1"/>
</dbReference>
<evidence type="ECO:0000256" key="3">
    <source>
        <dbReference type="ARBA" id="ARBA00022741"/>
    </source>
</evidence>
<name>A0A653D2G1_CALMS</name>
<dbReference type="Gene3D" id="3.40.50.300">
    <property type="entry name" value="P-loop containing nucleotide triphosphate hydrolases"/>
    <property type="match status" value="2"/>
</dbReference>
<dbReference type="PANTHER" id="PTHR14025">
    <property type="entry name" value="FANCONI ANEMIA GROUP M FANCM FAMILY MEMBER"/>
    <property type="match status" value="1"/>
</dbReference>
<keyword evidence="7" id="KW-0539">Nucleus</keyword>
<organism evidence="11 12">
    <name type="scientific">Callosobruchus maculatus</name>
    <name type="common">Southern cowpea weevil</name>
    <name type="synonym">Pulse bruchid</name>
    <dbReference type="NCBI Taxonomy" id="64391"/>
    <lineage>
        <taxon>Eukaryota</taxon>
        <taxon>Metazoa</taxon>
        <taxon>Ecdysozoa</taxon>
        <taxon>Arthropoda</taxon>
        <taxon>Hexapoda</taxon>
        <taxon>Insecta</taxon>
        <taxon>Pterygota</taxon>
        <taxon>Neoptera</taxon>
        <taxon>Endopterygota</taxon>
        <taxon>Coleoptera</taxon>
        <taxon>Polyphaga</taxon>
        <taxon>Cucujiformia</taxon>
        <taxon>Chrysomeloidea</taxon>
        <taxon>Chrysomelidae</taxon>
        <taxon>Bruchinae</taxon>
        <taxon>Bruchini</taxon>
        <taxon>Callosobruchus</taxon>
    </lineage>
</organism>
<keyword evidence="5" id="KW-0347">Helicase</keyword>
<comment type="similarity">
    <text evidence="2">Belongs to the DEAD box helicase family. DEAH subfamily. FANCM sub-subfamily.</text>
</comment>
<keyword evidence="6" id="KW-0067">ATP-binding</keyword>
<dbReference type="GO" id="GO:0045003">
    <property type="term" value="P:double-strand break repair via synthesis-dependent strand annealing"/>
    <property type="evidence" value="ECO:0007669"/>
    <property type="project" value="TreeGrafter"/>
</dbReference>
<dbReference type="GO" id="GO:0036297">
    <property type="term" value="P:interstrand cross-link repair"/>
    <property type="evidence" value="ECO:0007669"/>
    <property type="project" value="TreeGrafter"/>
</dbReference>
<dbReference type="GO" id="GO:0005524">
    <property type="term" value="F:ATP binding"/>
    <property type="evidence" value="ECO:0007669"/>
    <property type="project" value="UniProtKB-KW"/>
</dbReference>
<feature type="region of interest" description="Disordered" evidence="8">
    <location>
        <begin position="1687"/>
        <end position="1710"/>
    </location>
</feature>
<sequence>MDVDLDQTTSLCQNAETLGFDLLAGQTWIYPTNYPVREYQFNIVQNALYKNTLVSLPTGLGKTFIAAVVMFNFYRWYPTGKIIFMAPTRPLVKQQMDACYDIMGIPKDSTIELIGTNMSTSRENLWNEKRVFFITPQILQNDLDKIITLSSKIKCLVFDEAHKARGNHAYCEVIRKISKFNKYFRVLALSATPGSHVEDVLEVAQNLMISHLEFRTEESLDVSRYVFKRNLTTVVVPLDDKLQEVVNEYLKLLEINTRTLMKYKVFQGSCGSLTKGKIFMTMKQYQQNRGSGTANYGEIMKCFTVCMTLYHAWELLVRHGLRSFTSFFDEHIDKPTLRHNVRLIQLIQDVKEYLGPPPIVEDLPNGDCVEMSKDVKFGHPKFYKLRDILLTHFEESSSSRVIVFFEYRESVMEAYALLRQSAPTIRAKVFIGQKSGITQRIQTSVVKAFREGQCNTLLSTSIGEEGLDVGEVDLIVCFDISNKSPIRMVQRMGRTGRKKEGSIIVLVTEGKEQQTLKDCLIHKNNVASHVLGSRELARGLNSTSPRLIPAELTPKCEKIFITVTKEPVAKKNNTLKEMFRKVSSGGSEPTYSPNLQIVEIEERIPGSTFLLDNGEISGPMNSIVCKQIQKQRSFQDTHIVKHSKETELLVNLLQLADSKKFNIPMSQIGTSSQKNFKQTDIRNMFLKNDSCADFVLPSTQVLQKPLSPVHEENSSFGSRELFNELLNFLTIQSLEYDQQCRLCPTSNCIEHYTHPDKTDSADALNWIELDDSVFTSITLNDLKSYENNMDKSVDECVFDDTMNFVLDQTPQLKTEDEILEANDIDRSILGELVNESFGFQAPKTLDLLLNKFSTTIAAVEPSPKPNLSLHEETRESILSFLKIEKLSELFTDCNQSKNNSTQETVLYSPNIFDNSAPPVNCAANEVTPKKQSISVSTDDSGSPILCTFTRNVTLRNKEQTQKKLVFEQSKETQVEKGMATCSTPFQQNCDRADDMELSSLCDLSYLGFKSSSKKIESPIKNVVTSTQVGNALKVDQAKQCSLDRFADVLDDSDFKWLKTKEKTSHSETINRDISNTNFDLTSEKICADNEVIEQNTTLANIDRLNDTTVDNELIETCKESIKQFAKEEKSKIRNDPVDEEFDWVRSTAELLKNKETSFVSAKKKQTVSKVESVVEENVDSKQNLKFGNKHAKENTNLSTEPIVISDDDAEDIDWLMPTAELVKKATTGIVNQDKFNGMFKTSTNKNITMFASKLELEGTESGKVKTTPKIHDFEWVKPKTVQKTNLHDKEISKDSTLDILDVSDIFDSSDFSLAKDRRSTNTSKLDTSQATVTQLISLINKSDCGQNLDNSSQKENQNNHSSHRDSTSHANVTQILSLINTNTPNRERFSVSSGKTTGQKNVLLPNSGALKPSSNYLHNAVDVDDLDDFEVRPVRTPHKINRFNRKNIRQTRLSRELDNTPSVHDSRISPKTNPSDSRTSHDFHLSDSEKLEPNLDESIRNLSHNMLAQLVDSDEEFENKPKDTGWIRAKPSDRKRKDISPKMNDVRKRRKDASKAPVRKKMKRKNDFIDDEAELSEDSNLDISDDERDGLSQNCYEESFVAHESVCCDTQMQARYLQSVRSPVNRGRFKIPERPAVFREDVYSQAVPQDDTYLDDSFVVEGDEVEEIEELSQLEILERQLEIQRKAKRKLKSDSMPKNRKRILNLSDSD</sequence>
<evidence type="ECO:0000256" key="4">
    <source>
        <dbReference type="ARBA" id="ARBA00022801"/>
    </source>
</evidence>
<feature type="region of interest" description="Disordered" evidence="8">
    <location>
        <begin position="1445"/>
        <end position="1490"/>
    </location>
</feature>
<evidence type="ECO:0000313" key="12">
    <source>
        <dbReference type="Proteomes" id="UP000410492"/>
    </source>
</evidence>
<feature type="compositionally biased region" description="Basic and acidic residues" evidence="8">
    <location>
        <begin position="1453"/>
        <end position="1468"/>
    </location>
</feature>
<feature type="compositionally biased region" description="Basic and acidic residues" evidence="8">
    <location>
        <begin position="1518"/>
        <end position="1546"/>
    </location>
</feature>